<sequence>MFIEGIVSSATVPVHGFDLSQVRDYNKKIKKCDDNYGEETADPIPSKIDLNDPAYFLIINSAEEHAGIFPEGFDKLTLQQRAVALKTYGEYFKDNEIAKQVYIQAGINLVGMGLDLYFARGVPKGTSKIIKTPYGDAIQDMSEEALKLKDSINEEGYVYRAGQFGRSNTTDAQFWAPENPLNPGYAEKYGVDFKNIDYIIRGKIKTGTDFITRPAPGLGSNAGGALEIVTNPYDVIIDFFIMP</sequence>
<gene>
    <name evidence="1" type="ORF">SDC9_100872</name>
</gene>
<organism evidence="1">
    <name type="scientific">bioreactor metagenome</name>
    <dbReference type="NCBI Taxonomy" id="1076179"/>
    <lineage>
        <taxon>unclassified sequences</taxon>
        <taxon>metagenomes</taxon>
        <taxon>ecological metagenomes</taxon>
    </lineage>
</organism>
<reference evidence="1" key="1">
    <citation type="submission" date="2019-08" db="EMBL/GenBank/DDBJ databases">
        <authorList>
            <person name="Kucharzyk K."/>
            <person name="Murdoch R.W."/>
            <person name="Higgins S."/>
            <person name="Loffler F."/>
        </authorList>
    </citation>
    <scope>NUCLEOTIDE SEQUENCE</scope>
</reference>
<accession>A0A645ALS5</accession>
<name>A0A645ALS5_9ZZZZ</name>
<comment type="caution">
    <text evidence="1">The sequence shown here is derived from an EMBL/GenBank/DDBJ whole genome shotgun (WGS) entry which is preliminary data.</text>
</comment>
<evidence type="ECO:0000313" key="1">
    <source>
        <dbReference type="EMBL" id="MPM54099.1"/>
    </source>
</evidence>
<dbReference type="EMBL" id="VSSQ01014647">
    <property type="protein sequence ID" value="MPM54099.1"/>
    <property type="molecule type" value="Genomic_DNA"/>
</dbReference>
<proteinExistence type="predicted"/>
<dbReference type="AlphaFoldDB" id="A0A645ALS5"/>
<protein>
    <submittedName>
        <fullName evidence="1">Uncharacterized protein</fullName>
    </submittedName>
</protein>